<dbReference type="PATRIC" id="fig|1705561.3.peg.5073"/>
<dbReference type="PANTHER" id="PTHR43833">
    <property type="entry name" value="POTASSIUM CHANNEL PROTEIN 2-RELATED-RELATED"/>
    <property type="match status" value="1"/>
</dbReference>
<dbReference type="PROSITE" id="PS51201">
    <property type="entry name" value="RCK_N"/>
    <property type="match status" value="1"/>
</dbReference>
<evidence type="ECO:0000313" key="4">
    <source>
        <dbReference type="Proteomes" id="UP000037688"/>
    </source>
</evidence>
<dbReference type="AlphaFoldDB" id="A0A0M9BLP0"/>
<reference evidence="3 4" key="1">
    <citation type="submission" date="2015-08" db="EMBL/GenBank/DDBJ databases">
        <title>Draft genome sequence of cellulolytic and xylanolytic Paenibacillus sp. A59, isolated from a decaying forest soil from Patagonia, Argentina.</title>
        <authorList>
            <person name="Ghio S."/>
            <person name="Caceres A.M."/>
            <person name="Talia P."/>
            <person name="Grasso D."/>
            <person name="Campos E."/>
        </authorList>
    </citation>
    <scope>NUCLEOTIDE SEQUENCE [LARGE SCALE GENOMIC DNA]</scope>
    <source>
        <strain evidence="3 4">A59</strain>
    </source>
</reference>
<dbReference type="Gene3D" id="3.40.50.720">
    <property type="entry name" value="NAD(P)-binding Rossmann-like Domain"/>
    <property type="match status" value="1"/>
</dbReference>
<dbReference type="EMBL" id="LITU01000075">
    <property type="protein sequence ID" value="KOY13986.1"/>
    <property type="molecule type" value="Genomic_DNA"/>
</dbReference>
<dbReference type="PANTHER" id="PTHR43833:SF7">
    <property type="entry name" value="KTR SYSTEM POTASSIUM UPTAKE PROTEIN C"/>
    <property type="match status" value="1"/>
</dbReference>
<sequence length="223" mass="24372">MKTQQFAVIGLGRFGSSLAQELMELGYEVLGIDKNEEVVEDISELVTHAVVADSTDEEVLRSLGIRNFDCCIVAIGADIQTSILTAILLKELGVKTVVAKAISVLHGRALDKLGIDRVVYPERDMGIRVAHQLVTPNLLDYIELSDDYSIVEMKVPACLHNKTLSTLNARVRFGCSIVALQKEAGVIIAPTALDSLQMGDIMVIIGMNDDIDRFEEEVISQES</sequence>
<organism evidence="3 4">
    <name type="scientific">Paenibacillus xylanivorans</name>
    <dbReference type="NCBI Taxonomy" id="1705561"/>
    <lineage>
        <taxon>Bacteria</taxon>
        <taxon>Bacillati</taxon>
        <taxon>Bacillota</taxon>
        <taxon>Bacilli</taxon>
        <taxon>Bacillales</taxon>
        <taxon>Paenibacillaceae</taxon>
        <taxon>Paenibacillus</taxon>
    </lineage>
</organism>
<dbReference type="InterPro" id="IPR036721">
    <property type="entry name" value="RCK_C_sf"/>
</dbReference>
<comment type="caution">
    <text evidence="3">The sequence shown here is derived from an EMBL/GenBank/DDBJ whole genome shotgun (WGS) entry which is preliminary data.</text>
</comment>
<proteinExistence type="predicted"/>
<dbReference type="Proteomes" id="UP000037688">
    <property type="component" value="Unassembled WGS sequence"/>
</dbReference>
<name>A0A0M9BLP0_9BACL</name>
<dbReference type="GO" id="GO:0006813">
    <property type="term" value="P:potassium ion transport"/>
    <property type="evidence" value="ECO:0007669"/>
    <property type="project" value="InterPro"/>
</dbReference>
<dbReference type="SUPFAM" id="SSF51735">
    <property type="entry name" value="NAD(P)-binding Rossmann-fold domains"/>
    <property type="match status" value="1"/>
</dbReference>
<gene>
    <name evidence="3" type="ORF">AMS66_24175</name>
</gene>
<feature type="domain" description="RCK C-terminal" evidence="2">
    <location>
        <begin position="136"/>
        <end position="220"/>
    </location>
</feature>
<evidence type="ECO:0000259" key="2">
    <source>
        <dbReference type="PROSITE" id="PS51202"/>
    </source>
</evidence>
<dbReference type="OrthoDB" id="9776294at2"/>
<dbReference type="Gene3D" id="3.30.70.1450">
    <property type="entry name" value="Regulator of K+ conductance, C-terminal domain"/>
    <property type="match status" value="1"/>
</dbReference>
<dbReference type="RefSeq" id="WP_053783221.1">
    <property type="nucleotide sequence ID" value="NZ_LITU01000075.1"/>
</dbReference>
<keyword evidence="4" id="KW-1185">Reference proteome</keyword>
<dbReference type="GO" id="GO:0008324">
    <property type="term" value="F:monoatomic cation transmembrane transporter activity"/>
    <property type="evidence" value="ECO:0007669"/>
    <property type="project" value="InterPro"/>
</dbReference>
<protein>
    <submittedName>
        <fullName evidence="3">Potassium uptake system protein</fullName>
    </submittedName>
</protein>
<dbReference type="Pfam" id="PF02080">
    <property type="entry name" value="TrkA_C"/>
    <property type="match status" value="1"/>
</dbReference>
<evidence type="ECO:0000259" key="1">
    <source>
        <dbReference type="PROSITE" id="PS51201"/>
    </source>
</evidence>
<feature type="domain" description="RCK N-terminal" evidence="1">
    <location>
        <begin position="3"/>
        <end position="119"/>
    </location>
</feature>
<dbReference type="InterPro" id="IPR006037">
    <property type="entry name" value="RCK_C"/>
</dbReference>
<dbReference type="Pfam" id="PF02254">
    <property type="entry name" value="TrkA_N"/>
    <property type="match status" value="1"/>
</dbReference>
<accession>A0A0M9BLP0</accession>
<dbReference type="SUPFAM" id="SSF116726">
    <property type="entry name" value="TrkA C-terminal domain-like"/>
    <property type="match status" value="1"/>
</dbReference>
<dbReference type="InterPro" id="IPR050721">
    <property type="entry name" value="Trk_Ktr_HKT_K-transport"/>
</dbReference>
<evidence type="ECO:0000313" key="3">
    <source>
        <dbReference type="EMBL" id="KOY13986.1"/>
    </source>
</evidence>
<dbReference type="PROSITE" id="PS51202">
    <property type="entry name" value="RCK_C"/>
    <property type="match status" value="1"/>
</dbReference>
<dbReference type="InterPro" id="IPR036291">
    <property type="entry name" value="NAD(P)-bd_dom_sf"/>
</dbReference>
<dbReference type="InterPro" id="IPR003148">
    <property type="entry name" value="RCK_N"/>
</dbReference>